<organism evidence="1 2">
    <name type="scientific">Candidatus Liberibacter asiaticus str. gxpsy</name>
    <dbReference type="NCBI Taxonomy" id="1174529"/>
    <lineage>
        <taxon>Bacteria</taxon>
        <taxon>Pseudomonadati</taxon>
        <taxon>Pseudomonadota</taxon>
        <taxon>Alphaproteobacteria</taxon>
        <taxon>Hyphomicrobiales</taxon>
        <taxon>Rhizobiaceae</taxon>
        <taxon>Liberibacter</taxon>
    </lineage>
</organism>
<gene>
    <name evidence="1" type="ORF">WSI_05145</name>
</gene>
<keyword evidence="2" id="KW-1185">Reference proteome</keyword>
<accession>A0ABN4B1V6</accession>
<proteinExistence type="predicted"/>
<evidence type="ECO:0000313" key="2">
    <source>
        <dbReference type="Proteomes" id="UP000011820"/>
    </source>
</evidence>
<name>A0ABN4B1V6_LIBAS</name>
<protein>
    <submittedName>
        <fullName evidence="1">Uncharacterized protein</fullName>
    </submittedName>
</protein>
<sequence length="155" mass="17620">MISLYDRGGSIPDNDKYIAGVCGCSIRRWRNIRAILEKFNKIFIQEGNIYNVRVEKEIIKASEERQENGRKGGIKSSQMRILSKKTNNLFQGTLKPAHVFQKPESINNYSAPVDFEKINPNPLNLVIALCCATDVLIHHYGIVTSRRKNDTIISN</sequence>
<dbReference type="InterPro" id="IPR010781">
    <property type="entry name" value="DUF1376"/>
</dbReference>
<dbReference type="Proteomes" id="UP000011820">
    <property type="component" value="Chromosome"/>
</dbReference>
<dbReference type="Pfam" id="PF07120">
    <property type="entry name" value="DUF1376"/>
    <property type="match status" value="1"/>
</dbReference>
<reference evidence="1 2" key="1">
    <citation type="journal article" date="2013" name="Genome Announc.">
        <title>Complete Genome Sequence of a Chinese Strain of 'Candidatus Liberibacter asiaticus'.</title>
        <authorList>
            <person name="Lin H."/>
            <person name="Han C.S."/>
            <person name="Liu B."/>
            <person name="Lou B."/>
            <person name="Bai X."/>
            <person name="Deng C."/>
            <person name="Civerolo E.L."/>
            <person name="Gupta G."/>
        </authorList>
    </citation>
    <scope>NUCLEOTIDE SEQUENCE [LARGE SCALE GENOMIC DNA]</scope>
    <source>
        <strain evidence="2">gxpsy</strain>
    </source>
</reference>
<evidence type="ECO:0000313" key="1">
    <source>
        <dbReference type="EMBL" id="AGH17386.1"/>
    </source>
</evidence>
<dbReference type="EMBL" id="CP004005">
    <property type="protein sequence ID" value="AGH17386.1"/>
    <property type="molecule type" value="Genomic_DNA"/>
</dbReference>